<dbReference type="PANTHER" id="PTHR43335">
    <property type="entry name" value="ABC TRANSPORTER, ATP-BINDING PROTEIN"/>
    <property type="match status" value="1"/>
</dbReference>
<sequence length="297" mass="33475">MIEVEKVTKNIKSTEILKGISFSLRSGEILGLLGPNGAGKTTLMRTILGLTSISKGDIKFKGNSIMKNNNFFLREVGALIETPKFYPDLSGYENLSYYNILNNRKADVHEIMNSLGLGDYRYLKVKKYSLGMKQRLGIAQAIMHKPQVLILDEPMNALDPSGIKFLKKYIKKFVENKGSVIISSHLISEIESICDKVLIIDKGDVKKSIIIDGDFSQSGIFSIQVGKLDLNEAYNLLKEFTNKAIINKRRSTLELSCSKDRIPKLIYTLLRKDIPVYEVRKLRTPLEEVYFNSIVGS</sequence>
<protein>
    <recommendedName>
        <fullName evidence="5">ABC transporter domain-containing protein</fullName>
    </recommendedName>
</protein>
<dbReference type="HOGENOM" id="CLU_000604_1_2_9"/>
<gene>
    <name evidence="6" type="ordered locus">BPUM_3623</name>
</gene>
<dbReference type="PROSITE" id="PS50893">
    <property type="entry name" value="ABC_TRANSPORTER_2"/>
    <property type="match status" value="1"/>
</dbReference>
<dbReference type="OrthoDB" id="9804819at2"/>
<evidence type="ECO:0000313" key="7">
    <source>
        <dbReference type="Proteomes" id="UP000001355"/>
    </source>
</evidence>
<dbReference type="KEGG" id="bpu:BPUM_3623"/>
<dbReference type="SUPFAM" id="SSF52540">
    <property type="entry name" value="P-loop containing nucleoside triphosphate hydrolases"/>
    <property type="match status" value="1"/>
</dbReference>
<accession>A8FJ50</accession>
<dbReference type="Pfam" id="PF00005">
    <property type="entry name" value="ABC_tran"/>
    <property type="match status" value="1"/>
</dbReference>
<evidence type="ECO:0000256" key="4">
    <source>
        <dbReference type="ARBA" id="ARBA00022840"/>
    </source>
</evidence>
<keyword evidence="2" id="KW-0813">Transport</keyword>
<dbReference type="PANTHER" id="PTHR43335:SF4">
    <property type="entry name" value="ABC TRANSPORTER, ATP-BINDING PROTEIN"/>
    <property type="match status" value="1"/>
</dbReference>
<dbReference type="GO" id="GO:0016887">
    <property type="term" value="F:ATP hydrolysis activity"/>
    <property type="evidence" value="ECO:0007669"/>
    <property type="project" value="InterPro"/>
</dbReference>
<dbReference type="InterPro" id="IPR003439">
    <property type="entry name" value="ABC_transporter-like_ATP-bd"/>
</dbReference>
<evidence type="ECO:0000256" key="2">
    <source>
        <dbReference type="ARBA" id="ARBA00022448"/>
    </source>
</evidence>
<evidence type="ECO:0000256" key="3">
    <source>
        <dbReference type="ARBA" id="ARBA00022741"/>
    </source>
</evidence>
<comment type="similarity">
    <text evidence="1">Belongs to the ABC transporter superfamily.</text>
</comment>
<dbReference type="Gene3D" id="3.40.50.300">
    <property type="entry name" value="P-loop containing nucleotide triphosphate hydrolases"/>
    <property type="match status" value="1"/>
</dbReference>
<keyword evidence="4" id="KW-0067">ATP-binding</keyword>
<organism evidence="6 7">
    <name type="scientific">Bacillus pumilus (strain SAFR-032)</name>
    <dbReference type="NCBI Taxonomy" id="315750"/>
    <lineage>
        <taxon>Bacteria</taxon>
        <taxon>Bacillati</taxon>
        <taxon>Bacillota</taxon>
        <taxon>Bacilli</taxon>
        <taxon>Bacillales</taxon>
        <taxon>Bacillaceae</taxon>
        <taxon>Bacillus</taxon>
    </lineage>
</organism>
<dbReference type="Proteomes" id="UP000001355">
    <property type="component" value="Chromosome"/>
</dbReference>
<evidence type="ECO:0000256" key="1">
    <source>
        <dbReference type="ARBA" id="ARBA00005417"/>
    </source>
</evidence>
<evidence type="ECO:0000313" key="6">
    <source>
        <dbReference type="EMBL" id="ABV64267.1"/>
    </source>
</evidence>
<keyword evidence="3" id="KW-0547">Nucleotide-binding</keyword>
<feature type="domain" description="ABC transporter" evidence="5">
    <location>
        <begin position="2"/>
        <end position="227"/>
    </location>
</feature>
<name>A8FJ50_BACP2</name>
<keyword evidence="7" id="KW-1185">Reference proteome</keyword>
<dbReference type="PROSITE" id="PS00211">
    <property type="entry name" value="ABC_TRANSPORTER_1"/>
    <property type="match status" value="1"/>
</dbReference>
<dbReference type="GO" id="GO:0005524">
    <property type="term" value="F:ATP binding"/>
    <property type="evidence" value="ECO:0007669"/>
    <property type="project" value="UniProtKB-KW"/>
</dbReference>
<reference evidence="6 7" key="3">
    <citation type="journal article" date="2013" name="PLoS ONE">
        <title>Candidate genes that may be responsible for the unusual resistances exhibited by Bacillus pumilus SAFR-032 spores.</title>
        <authorList>
            <person name="Tirumalai M.R."/>
            <person name="Rastogi R."/>
            <person name="Zamani N."/>
            <person name="O'Bryant Williams E."/>
            <person name="Allen S."/>
            <person name="Diouf F."/>
            <person name="Kwende S."/>
            <person name="Weinstock G.M."/>
            <person name="Venkateswaran K.J."/>
            <person name="Fox G.E."/>
        </authorList>
    </citation>
    <scope>NUCLEOTIDE SEQUENCE [LARGE SCALE GENOMIC DNA]</scope>
    <source>
        <strain evidence="6 7">SAFR-032</strain>
    </source>
</reference>
<evidence type="ECO:0000259" key="5">
    <source>
        <dbReference type="PROSITE" id="PS50893"/>
    </source>
</evidence>
<dbReference type="GeneID" id="5622912"/>
<dbReference type="AlphaFoldDB" id="A8FJ50"/>
<proteinExistence type="inferred from homology"/>
<dbReference type="EMBL" id="CP000813">
    <property type="protein sequence ID" value="ABV64267.1"/>
    <property type="molecule type" value="Genomic_DNA"/>
</dbReference>
<dbReference type="InterPro" id="IPR017871">
    <property type="entry name" value="ABC_transporter-like_CS"/>
</dbReference>
<dbReference type="InterPro" id="IPR027417">
    <property type="entry name" value="P-loop_NTPase"/>
</dbReference>
<dbReference type="InterPro" id="IPR003593">
    <property type="entry name" value="AAA+_ATPase"/>
</dbReference>
<dbReference type="STRING" id="315750.BPUM_3623"/>
<reference evidence="6 7" key="1">
    <citation type="journal article" date="2007" name="PLoS ONE">
        <title>Paradoxical DNA repair and peroxide resistance gene conservation in Bacillus pumilus SAFR-032.</title>
        <authorList>
            <person name="Gioia J."/>
            <person name="Yerrapragada S."/>
            <person name="Qin X."/>
            <person name="Jiang H."/>
            <person name="Igboeli O.C."/>
            <person name="Muzny D."/>
            <person name="Dugan-Rocha S."/>
            <person name="Ding Y."/>
            <person name="Hawes A."/>
            <person name="Liu W."/>
            <person name="Perez L."/>
            <person name="Kovar C."/>
            <person name="Dinh H."/>
            <person name="Lee S."/>
            <person name="Nazareth L."/>
            <person name="Blyth P."/>
            <person name="Holder M."/>
            <person name="Buhay C."/>
            <person name="Tirumalai M.R."/>
            <person name="Liu Y."/>
            <person name="Dasgupta I."/>
            <person name="Bokhetache L."/>
            <person name="Fujita M."/>
            <person name="Karouia F."/>
            <person name="Eswara Moorthy P."/>
            <person name="Siefert J."/>
            <person name="Uzman A."/>
            <person name="Buzumbo P."/>
            <person name="Verma A."/>
            <person name="Zwiya H."/>
            <person name="McWilliams B.D."/>
            <person name="Olowu A."/>
            <person name="Clinkenbeard K.D."/>
            <person name="Newcombe D."/>
            <person name="Golebiewski L."/>
            <person name="Petrosino J.F."/>
            <person name="Nicholson W.L."/>
            <person name="Fox G.E."/>
            <person name="Venkateswaran K."/>
            <person name="Highlander S.K."/>
            <person name="Weinstock G.M."/>
        </authorList>
    </citation>
    <scope>NUCLEOTIDE SEQUENCE [LARGE SCALE GENOMIC DNA]</scope>
    <source>
        <strain evidence="6 7">SAFR-032</strain>
    </source>
</reference>
<reference evidence="6 7" key="2">
    <citation type="journal article" date="2013" name="Extremophiles">
        <title>An ICEBs1-like element may be associated with the extreme radiation and desiccation resistance of Bacillus pumilus SAFR-032 spores.</title>
        <authorList>
            <person name="Tirumalai M.R."/>
            <person name="Fox G.E."/>
        </authorList>
    </citation>
    <scope>NUCLEOTIDE SEQUENCE [LARGE SCALE GENOMIC DNA]</scope>
    <source>
        <strain evidence="6 7">SAFR-032</strain>
    </source>
</reference>
<dbReference type="eggNOG" id="COG1131">
    <property type="taxonomic scope" value="Bacteria"/>
</dbReference>
<dbReference type="SMART" id="SM00382">
    <property type="entry name" value="AAA"/>
    <property type="match status" value="1"/>
</dbReference>
<dbReference type="RefSeq" id="WP_012011816.1">
    <property type="nucleotide sequence ID" value="NC_009848.4"/>
</dbReference>